<dbReference type="RefSeq" id="WP_197998844.1">
    <property type="nucleotide sequence ID" value="NZ_CP037920.1"/>
</dbReference>
<dbReference type="GO" id="GO:0005509">
    <property type="term" value="F:calcium ion binding"/>
    <property type="evidence" value="ECO:0007669"/>
    <property type="project" value="InterPro"/>
</dbReference>
<feature type="domain" description="EF-hand" evidence="4">
    <location>
        <begin position="1478"/>
        <end position="1513"/>
    </location>
</feature>
<dbReference type="InterPro" id="IPR002048">
    <property type="entry name" value="EF_hand_dom"/>
</dbReference>
<evidence type="ECO:0000313" key="6">
    <source>
        <dbReference type="Proteomes" id="UP000318704"/>
    </source>
</evidence>
<feature type="domain" description="EF-hand" evidence="4">
    <location>
        <begin position="658"/>
        <end position="693"/>
    </location>
</feature>
<dbReference type="InterPro" id="IPR018247">
    <property type="entry name" value="EF_Hand_1_Ca_BS"/>
</dbReference>
<evidence type="ECO:0000256" key="3">
    <source>
        <dbReference type="SAM" id="Phobius"/>
    </source>
</evidence>
<keyword evidence="3" id="KW-0812">Transmembrane</keyword>
<feature type="domain" description="EF-hand" evidence="4">
    <location>
        <begin position="909"/>
        <end position="944"/>
    </location>
</feature>
<name>A0A517VU44_9PLAN</name>
<keyword evidence="1" id="KW-0479">Metal-binding</keyword>
<keyword evidence="3" id="KW-1133">Transmembrane helix</keyword>
<feature type="transmembrane region" description="Helical" evidence="3">
    <location>
        <begin position="21"/>
        <end position="44"/>
    </location>
</feature>
<feature type="domain" description="EF-hand" evidence="4">
    <location>
        <begin position="1105"/>
        <end position="1133"/>
    </location>
</feature>
<dbReference type="PANTHER" id="PTHR10827:SF98">
    <property type="entry name" value="45 KDA CALCIUM-BINDING PROTEIN"/>
    <property type="match status" value="1"/>
</dbReference>
<feature type="domain" description="EF-hand" evidence="4">
    <location>
        <begin position="814"/>
        <end position="849"/>
    </location>
</feature>
<dbReference type="PANTHER" id="PTHR10827">
    <property type="entry name" value="RETICULOCALBIN"/>
    <property type="match status" value="1"/>
</dbReference>
<dbReference type="KEGG" id="gaw:V144x_19780"/>
<evidence type="ECO:0000313" key="5">
    <source>
        <dbReference type="EMBL" id="QDT96521.1"/>
    </source>
</evidence>
<dbReference type="EMBL" id="CP037920">
    <property type="protein sequence ID" value="QDT96521.1"/>
    <property type="molecule type" value="Genomic_DNA"/>
</dbReference>
<feature type="domain" description="EF-hand" evidence="4">
    <location>
        <begin position="499"/>
        <end position="534"/>
    </location>
</feature>
<sequence>MSRQFYFQRLIKSEVILLHPVRHSLLTGFPIIICLLLLGVSNLLAQSPSPTPKSAKLGDDKDINKFKKLDTDNDQVLTQLEFFKSVAKKDLPRFTRDFKLFDQDGDQRLTFTEYQNIVSPSQRQLPHPIVERVTERLEKLQADWNKWDANGDGKLDKSEFNAAKLTDSVPGLALSKWEDWDRNADGFVDAQDVEQVLEIAYGLRYPTGELLWEPSGRMLTGMLFAYVDKNGDHTIDLTEAKQSQFGFRDGKQTPALFKEWDKDGDGKLTVAEWKADPTHWRDPVAIFLASDKNYDGLLDQEEHVGGAESWTRDVSEYLLAGFDTDGDQRLSLNEYRQTPFANLTLPWHSLRTDRNQDGTLSLSEFSWGTGLLAATLTVEYFERLDLNQDGKLDLKEFLFNTTKKTPEYYAIEFQKLDADKNKQLTPTEFLGKRKDAQRQQARRSFYDWDSNADQQLSLAEFTKRQKPKQMIPENEFRFRDVDDDQFLTQDEFLSTVAKKNQPKLIRNFKLFDQDGDQRLTFTEYRNIVSPSQRQLPHPIVERVTERLQKLQADWNKWDTNSDDKLDKSEFAASGFARSIPGLALTVWEDWDRNADGFVDIQDAEQVLEIAYGLRYPTGELLWEPSGRIVSGMLFTYVDKNGDHKIDLTEAKQAKFGFRDGKQTPALFKEWDKDGDGKLSMAEWKVEPTHWRDPVRIFMASDKSYDGLLDQEEHVGGAESWTRDVSEYLLAGFDTDGDQRLSLNEYRQTPFANLALPWHSLRTDRNQDGTLSHSEFNWGKGLLAATLTVEYFERLDLNQDGKLDLKEFLFNTTKKTPEYYAIEFKKLDGDKNGQLTLTEFLEKRKGAQQKQARRSFYDWDSNVDQQLSLAEFTKRQKPKQMIPENEFRFRDADNDQFLTQDEFLSSVAKKDQPRFTRNFELFDQDGDQRLTFTEYRNIVSPSQRQLPHPIVERVAERLEKLQADWNKWDTNGDSKLDKSEFKSAKLTGSVPGLALSKWEDWDRNRDGFVDAQDVEQVLEIAYGLRYPTGELLWEPSGRMLTGMLFAYVDKNGDHTIDLTEAKQSQFGFRDGKQTPALFKEWDKDGDGKLTVAEWKADPTHWTNPVEIFRAADKDLDGHLTRDELLQGTPAWQLPVTQHLFPGFDTNSDQRLSLNEYRQTPFANLALAWQNLRTDRDHNGYLNISEFQWGKGLFAATLAMEYFERLDSNQDGKLELKEFTFNTTKRDPEYYAIEFKKLDGDKNGQLTLTEFLGKRKGAQQKQARRSFYDWDSNADQQLSLAEFTKRQKPKQMIPENEFRFRDVDDDQFLTQDEFLSTVAKKNQPKLIRNFKLFDQDGDQRLTFTEYRNIVSPSQRQLPHPIAKRVTERLQKLQADWNKWDTNSDDKLDKSEFAASGFARSIPGLALTVWEDWDRNADGFVDIQDSEQVLEIAYGLRYPTGELLWEPSGRIVSGMLFTYVDKNGDHKIDLTEAKQAKFGFRDGKQTPALFKEWDKDGDGKLSMAEWKVEPTHWRDPVRIFMASDKSYDGLLDQEEHVGGAESWTRDVSEYLLAGFDTDGDQRLSLNEYRETPFANLVLAWQTLRTDSNKDGVLNLSEFSWGEGLLAATLTVEYFERLDLNQDGKLDPQEFIFRLAPSKASLGAMFTQRDLNQNGDLSFEEYLGNLKLPPNASDKQVMYYETRLARFEDAFRQADVNNDKKLDELEFRSDPSLEVIAPDLVQKKKNLSSLAVGKSENSEEADGNSEIWIVLTLNALLLLGAIVFILQRTKKSPQ</sequence>
<dbReference type="InterPro" id="IPR011992">
    <property type="entry name" value="EF-hand-dom_pair"/>
</dbReference>
<feature type="domain" description="EF-hand" evidence="4">
    <location>
        <begin position="955"/>
        <end position="990"/>
    </location>
</feature>
<evidence type="ECO:0000256" key="1">
    <source>
        <dbReference type="ARBA" id="ARBA00022723"/>
    </source>
</evidence>
<reference evidence="5 6" key="1">
    <citation type="submission" date="2019-03" db="EMBL/GenBank/DDBJ databases">
        <title>Deep-cultivation of Planctomycetes and their phenomic and genomic characterization uncovers novel biology.</title>
        <authorList>
            <person name="Wiegand S."/>
            <person name="Jogler M."/>
            <person name="Boedeker C."/>
            <person name="Pinto D."/>
            <person name="Vollmers J."/>
            <person name="Rivas-Marin E."/>
            <person name="Kohn T."/>
            <person name="Peeters S.H."/>
            <person name="Heuer A."/>
            <person name="Rast P."/>
            <person name="Oberbeckmann S."/>
            <person name="Bunk B."/>
            <person name="Jeske O."/>
            <person name="Meyerdierks A."/>
            <person name="Storesund J.E."/>
            <person name="Kallscheuer N."/>
            <person name="Luecker S."/>
            <person name="Lage O.M."/>
            <person name="Pohl T."/>
            <person name="Merkel B.J."/>
            <person name="Hornburger P."/>
            <person name="Mueller R.-W."/>
            <person name="Bruemmer F."/>
            <person name="Labrenz M."/>
            <person name="Spormann A.M."/>
            <person name="Op den Camp H."/>
            <person name="Overmann J."/>
            <person name="Amann R."/>
            <person name="Jetten M.S.M."/>
            <person name="Mascher T."/>
            <person name="Medema M.H."/>
            <person name="Devos D.P."/>
            <person name="Kaster A.-K."/>
            <person name="Ovreas L."/>
            <person name="Rohde M."/>
            <person name="Galperin M.Y."/>
            <person name="Jogler C."/>
        </authorList>
    </citation>
    <scope>NUCLEOTIDE SEQUENCE [LARGE SCALE GENOMIC DNA]</scope>
    <source>
        <strain evidence="5 6">V144</strain>
    </source>
</reference>
<keyword evidence="3" id="KW-0472">Membrane</keyword>
<feature type="domain" description="EF-hand" evidence="4">
    <location>
        <begin position="1068"/>
        <end position="1103"/>
    </location>
</feature>
<dbReference type="SMART" id="SM00054">
    <property type="entry name" value="EFh"/>
    <property type="match status" value="29"/>
</dbReference>
<dbReference type="PROSITE" id="PS00018">
    <property type="entry name" value="EF_HAND_1"/>
    <property type="match status" value="26"/>
</dbReference>
<feature type="domain" description="EF-hand" evidence="4">
    <location>
        <begin position="1609"/>
        <end position="1637"/>
    </location>
</feature>
<evidence type="ECO:0000259" key="4">
    <source>
        <dbReference type="PROSITE" id="PS50222"/>
    </source>
</evidence>
<protein>
    <submittedName>
        <fullName evidence="5">EF hand</fullName>
    </submittedName>
</protein>
<proteinExistence type="predicted"/>
<organism evidence="5 6">
    <name type="scientific">Gimesia aquarii</name>
    <dbReference type="NCBI Taxonomy" id="2527964"/>
    <lineage>
        <taxon>Bacteria</taxon>
        <taxon>Pseudomonadati</taxon>
        <taxon>Planctomycetota</taxon>
        <taxon>Planctomycetia</taxon>
        <taxon>Planctomycetales</taxon>
        <taxon>Planctomycetaceae</taxon>
        <taxon>Gimesia</taxon>
    </lineage>
</organism>
<feature type="domain" description="EF-hand" evidence="4">
    <location>
        <begin position="89"/>
        <end position="124"/>
    </location>
</feature>
<feature type="domain" description="EF-hand" evidence="4">
    <location>
        <begin position="1319"/>
        <end position="1354"/>
    </location>
</feature>
<dbReference type="Gene3D" id="1.10.238.10">
    <property type="entry name" value="EF-hand"/>
    <property type="match status" value="19"/>
</dbReference>
<feature type="domain" description="EF-hand" evidence="4">
    <location>
        <begin position="997"/>
        <end position="1023"/>
    </location>
</feature>
<dbReference type="PROSITE" id="PS50222">
    <property type="entry name" value="EF_HAND_2"/>
    <property type="match status" value="15"/>
</dbReference>
<gene>
    <name evidence="5" type="ORF">V144x_19780</name>
</gene>
<dbReference type="Pfam" id="PF13202">
    <property type="entry name" value="EF-hand_5"/>
    <property type="match status" value="10"/>
</dbReference>
<feature type="domain" description="EF-hand" evidence="4">
    <location>
        <begin position="135"/>
        <end position="170"/>
    </location>
</feature>
<evidence type="ECO:0000256" key="2">
    <source>
        <dbReference type="ARBA" id="ARBA00022737"/>
    </source>
</evidence>
<keyword evidence="2" id="KW-0677">Repeat</keyword>
<feature type="domain" description="EF-hand" evidence="4">
    <location>
        <begin position="248"/>
        <end position="283"/>
    </location>
</feature>
<accession>A0A517VU44</accession>
<feature type="transmembrane region" description="Helical" evidence="3">
    <location>
        <begin position="1743"/>
        <end position="1762"/>
    </location>
</feature>
<dbReference type="Proteomes" id="UP000318704">
    <property type="component" value="Chromosome"/>
</dbReference>
<feature type="domain" description="EF-hand" evidence="4">
    <location>
        <begin position="1678"/>
        <end position="1713"/>
    </location>
</feature>
<dbReference type="SUPFAM" id="SSF47473">
    <property type="entry name" value="EF-hand"/>
    <property type="match status" value="14"/>
</dbReference>